<sequence>MSIIRNRWGLMGNLNGKVSGKLKKLKGVLRKWNGEERYTLDRRFNEIEARIRCLDDCSDVRELFELELEELKNLNLEMGMLNRLKESIWRQKLRMTWLKIGDSNTAFFHRAVKFKAKRKTVCALDRLDSGVRVYGEGSSVVNGAITNEFRMHRGLWQGDHLSPFLFILVTEVLHLMFEKVDFDVCGLLVNVAC</sequence>
<dbReference type="AlphaFoldDB" id="A0A9D3WKU5"/>
<organism evidence="1 2">
    <name type="scientific">Gossypium stocksii</name>
    <dbReference type="NCBI Taxonomy" id="47602"/>
    <lineage>
        <taxon>Eukaryota</taxon>
        <taxon>Viridiplantae</taxon>
        <taxon>Streptophyta</taxon>
        <taxon>Embryophyta</taxon>
        <taxon>Tracheophyta</taxon>
        <taxon>Spermatophyta</taxon>
        <taxon>Magnoliopsida</taxon>
        <taxon>eudicotyledons</taxon>
        <taxon>Gunneridae</taxon>
        <taxon>Pentapetalae</taxon>
        <taxon>rosids</taxon>
        <taxon>malvids</taxon>
        <taxon>Malvales</taxon>
        <taxon>Malvaceae</taxon>
        <taxon>Malvoideae</taxon>
        <taxon>Gossypium</taxon>
    </lineage>
</organism>
<gene>
    <name evidence="1" type="ORF">J1N35_002365</name>
</gene>
<proteinExistence type="predicted"/>
<evidence type="ECO:0000313" key="1">
    <source>
        <dbReference type="EMBL" id="KAH1130987.1"/>
    </source>
</evidence>
<evidence type="ECO:0000313" key="2">
    <source>
        <dbReference type="Proteomes" id="UP000828251"/>
    </source>
</evidence>
<protein>
    <recommendedName>
        <fullName evidence="3">Reverse transcriptase domain-containing protein</fullName>
    </recommendedName>
</protein>
<evidence type="ECO:0008006" key="3">
    <source>
        <dbReference type="Google" id="ProtNLM"/>
    </source>
</evidence>
<reference evidence="1 2" key="1">
    <citation type="journal article" date="2021" name="Plant Biotechnol. J.">
        <title>Multi-omics assisted identification of the key and species-specific regulatory components of drought-tolerant mechanisms in Gossypium stocksii.</title>
        <authorList>
            <person name="Yu D."/>
            <person name="Ke L."/>
            <person name="Zhang D."/>
            <person name="Wu Y."/>
            <person name="Sun Y."/>
            <person name="Mei J."/>
            <person name="Sun J."/>
            <person name="Sun Y."/>
        </authorList>
    </citation>
    <scope>NUCLEOTIDE SEQUENCE [LARGE SCALE GENOMIC DNA]</scope>
    <source>
        <strain evidence="2">cv. E1</strain>
        <tissue evidence="1">Leaf</tissue>
    </source>
</reference>
<dbReference type="OrthoDB" id="1000249at2759"/>
<dbReference type="Proteomes" id="UP000828251">
    <property type="component" value="Unassembled WGS sequence"/>
</dbReference>
<dbReference type="EMBL" id="JAIQCV010000001">
    <property type="protein sequence ID" value="KAH1130987.1"/>
    <property type="molecule type" value="Genomic_DNA"/>
</dbReference>
<comment type="caution">
    <text evidence="1">The sequence shown here is derived from an EMBL/GenBank/DDBJ whole genome shotgun (WGS) entry which is preliminary data.</text>
</comment>
<name>A0A9D3WKU5_9ROSI</name>
<keyword evidence="2" id="KW-1185">Reference proteome</keyword>
<accession>A0A9D3WKU5</accession>